<dbReference type="Proteomes" id="UP001549077">
    <property type="component" value="Unassembled WGS sequence"/>
</dbReference>
<protein>
    <recommendedName>
        <fullName evidence="3">Restriction endonuclease domain-containing protein</fullName>
    </recommendedName>
</protein>
<proteinExistence type="predicted"/>
<organism evidence="1 2">
    <name type="scientific">Rhizobium binae</name>
    <dbReference type="NCBI Taxonomy" id="1138190"/>
    <lineage>
        <taxon>Bacteria</taxon>
        <taxon>Pseudomonadati</taxon>
        <taxon>Pseudomonadota</taxon>
        <taxon>Alphaproteobacteria</taxon>
        <taxon>Hyphomicrobiales</taxon>
        <taxon>Rhizobiaceae</taxon>
        <taxon>Rhizobium/Agrobacterium group</taxon>
        <taxon>Rhizobium</taxon>
    </lineage>
</organism>
<accession>A0ABV2MFZ7</accession>
<reference evidence="1 2" key="1">
    <citation type="submission" date="2024-06" db="EMBL/GenBank/DDBJ databases">
        <title>Genomic Encyclopedia of Type Strains, Phase IV (KMG-IV): sequencing the most valuable type-strain genomes for metagenomic binning, comparative biology and taxonomic classification.</title>
        <authorList>
            <person name="Goeker M."/>
        </authorList>
    </citation>
    <scope>NUCLEOTIDE SEQUENCE [LARGE SCALE GENOMIC DNA]</scope>
    <source>
        <strain evidence="1 2">DSM 29288</strain>
    </source>
</reference>
<evidence type="ECO:0008006" key="3">
    <source>
        <dbReference type="Google" id="ProtNLM"/>
    </source>
</evidence>
<evidence type="ECO:0000313" key="2">
    <source>
        <dbReference type="Proteomes" id="UP001549077"/>
    </source>
</evidence>
<keyword evidence="2" id="KW-1185">Reference proteome</keyword>
<comment type="caution">
    <text evidence="1">The sequence shown here is derived from an EMBL/GenBank/DDBJ whole genome shotgun (WGS) entry which is preliminary data.</text>
</comment>
<name>A0ABV2MFZ7_9HYPH</name>
<dbReference type="EMBL" id="JBEPMY010000006">
    <property type="protein sequence ID" value="MET3755392.1"/>
    <property type="molecule type" value="Genomic_DNA"/>
</dbReference>
<sequence length="174" mass="19172">MLDHQGMPVAAAGRRNDDRLRAKLLWIDQIEEVLEKARVGALVSRGTDNQHIGPYDLVDDTPGLIIEVLAPQGVAQRRTDIVQIIGLLEKPYLTLARSATCRTSASVFDGRLKLPAMPTSLKPDMAFPLCGWSNIVYKITGLKECASLLRRSIEKTFAHGLPTICSGRRRRLGA</sequence>
<gene>
    <name evidence="1" type="ORF">ABID08_002763</name>
</gene>
<evidence type="ECO:0000313" key="1">
    <source>
        <dbReference type="EMBL" id="MET3755392.1"/>
    </source>
</evidence>